<evidence type="ECO:0000313" key="3">
    <source>
        <dbReference type="EMBL" id="HIX64704.1"/>
    </source>
</evidence>
<reference evidence="3" key="1">
    <citation type="journal article" date="2021" name="PeerJ">
        <title>Extensive microbial diversity within the chicken gut microbiome revealed by metagenomics and culture.</title>
        <authorList>
            <person name="Gilroy R."/>
            <person name="Ravi A."/>
            <person name="Getino M."/>
            <person name="Pursley I."/>
            <person name="Horton D.L."/>
            <person name="Alikhan N.F."/>
            <person name="Baker D."/>
            <person name="Gharbi K."/>
            <person name="Hall N."/>
            <person name="Watson M."/>
            <person name="Adriaenssens E.M."/>
            <person name="Foster-Nyarko E."/>
            <person name="Jarju S."/>
            <person name="Secka A."/>
            <person name="Antonio M."/>
            <person name="Oren A."/>
            <person name="Chaudhuri R.R."/>
            <person name="La Ragione R."/>
            <person name="Hildebrand F."/>
            <person name="Pallen M.J."/>
        </authorList>
    </citation>
    <scope>NUCLEOTIDE SEQUENCE</scope>
    <source>
        <strain evidence="3">CHK188-5543</strain>
    </source>
</reference>
<accession>A0A9D1WP79</accession>
<evidence type="ECO:0000256" key="2">
    <source>
        <dbReference type="SAM" id="SignalP"/>
    </source>
</evidence>
<organism evidence="3 4">
    <name type="scientific">Candidatus Anaerotruncus excrementipullorum</name>
    <dbReference type="NCBI Taxonomy" id="2838465"/>
    <lineage>
        <taxon>Bacteria</taxon>
        <taxon>Bacillati</taxon>
        <taxon>Bacillota</taxon>
        <taxon>Clostridia</taxon>
        <taxon>Eubacteriales</taxon>
        <taxon>Oscillospiraceae</taxon>
        <taxon>Anaerotruncus</taxon>
    </lineage>
</organism>
<proteinExistence type="predicted"/>
<gene>
    <name evidence="3" type="ORF">H9736_00495</name>
</gene>
<comment type="caution">
    <text evidence="3">The sequence shown here is derived from an EMBL/GenBank/DDBJ whole genome shotgun (WGS) entry which is preliminary data.</text>
</comment>
<evidence type="ECO:0000256" key="1">
    <source>
        <dbReference type="SAM" id="MobiDB-lite"/>
    </source>
</evidence>
<protein>
    <recommendedName>
        <fullName evidence="5">Lipoprotein</fullName>
    </recommendedName>
</protein>
<dbReference type="EMBL" id="DXES01000011">
    <property type="protein sequence ID" value="HIX64704.1"/>
    <property type="molecule type" value="Genomic_DNA"/>
</dbReference>
<feature type="signal peptide" evidence="2">
    <location>
        <begin position="1"/>
        <end position="22"/>
    </location>
</feature>
<keyword evidence="2" id="KW-0732">Signal</keyword>
<feature type="region of interest" description="Disordered" evidence="1">
    <location>
        <begin position="28"/>
        <end position="68"/>
    </location>
</feature>
<reference evidence="3" key="2">
    <citation type="submission" date="2021-04" db="EMBL/GenBank/DDBJ databases">
        <authorList>
            <person name="Gilroy R."/>
        </authorList>
    </citation>
    <scope>NUCLEOTIDE SEQUENCE</scope>
    <source>
        <strain evidence="3">CHK188-5543</strain>
    </source>
</reference>
<evidence type="ECO:0000313" key="4">
    <source>
        <dbReference type="Proteomes" id="UP000886800"/>
    </source>
</evidence>
<dbReference type="Proteomes" id="UP000886800">
    <property type="component" value="Unassembled WGS sequence"/>
</dbReference>
<sequence length="233" mass="25475">MKMKTMRILAAALAAACLGACGEREQPAASLPQPVVSSEAESVSQAPEAVSPPASGAPEQAASSAPQEEPLAWVRETYLDPLGWELNIGQTFDSPQQIGANWMFYFEDIAIYRQQQGLESPLDDYPDGCYPVEVVVSCLTQYFEVDQQTILAGVQADFRSRYDPVAGTITHEAGRGGVGNRIEVTGYTEEEGAATIQYRQLDYYTGEPSGSFQMEVRLLEDGSFRYLSIQEIP</sequence>
<evidence type="ECO:0008006" key="5">
    <source>
        <dbReference type="Google" id="ProtNLM"/>
    </source>
</evidence>
<dbReference type="AlphaFoldDB" id="A0A9D1WP79"/>
<name>A0A9D1WP79_9FIRM</name>
<feature type="compositionally biased region" description="Low complexity" evidence="1">
    <location>
        <begin position="32"/>
        <end position="51"/>
    </location>
</feature>
<feature type="chain" id="PRO_5039213970" description="Lipoprotein" evidence="2">
    <location>
        <begin position="23"/>
        <end position="233"/>
    </location>
</feature>